<dbReference type="SUPFAM" id="SSF55103">
    <property type="entry name" value="FAD-linked oxidases, C-terminal domain"/>
    <property type="match status" value="1"/>
</dbReference>
<dbReference type="InterPro" id="IPR016169">
    <property type="entry name" value="FAD-bd_PCMH_sub2"/>
</dbReference>
<evidence type="ECO:0000313" key="7">
    <source>
        <dbReference type="EMBL" id="TWH79446.1"/>
    </source>
</evidence>
<dbReference type="Gene3D" id="3.30.70.2740">
    <property type="match status" value="1"/>
</dbReference>
<dbReference type="RefSeq" id="WP_145083890.1">
    <property type="nucleotide sequence ID" value="NZ_VLKH01000006.1"/>
</dbReference>
<evidence type="ECO:0000259" key="6">
    <source>
        <dbReference type="PROSITE" id="PS51387"/>
    </source>
</evidence>
<evidence type="ECO:0000256" key="4">
    <source>
        <dbReference type="ARBA" id="ARBA00022827"/>
    </source>
</evidence>
<dbReference type="AlphaFoldDB" id="A0A562J8C5"/>
<keyword evidence="8" id="KW-1185">Reference proteome</keyword>
<dbReference type="PROSITE" id="PS51387">
    <property type="entry name" value="FAD_PCMH"/>
    <property type="match status" value="1"/>
</dbReference>
<comment type="cofactor">
    <cofactor evidence="1">
        <name>FAD</name>
        <dbReference type="ChEBI" id="CHEBI:57692"/>
    </cofactor>
</comment>
<comment type="caution">
    <text evidence="7">The sequence shown here is derived from an EMBL/GenBank/DDBJ whole genome shotgun (WGS) entry which is preliminary data.</text>
</comment>
<feature type="domain" description="FAD-binding PCMH-type" evidence="6">
    <location>
        <begin position="39"/>
        <end position="219"/>
    </location>
</feature>
<dbReference type="FunFam" id="1.10.45.10:FF:000001">
    <property type="entry name" value="D-lactate dehydrogenase mitochondrial"/>
    <property type="match status" value="1"/>
</dbReference>
<gene>
    <name evidence="7" type="ORF">LY60_02426</name>
</gene>
<accession>A0A562J8C5</accession>
<dbReference type="SUPFAM" id="SSF56176">
    <property type="entry name" value="FAD-binding/transporter-associated domain-like"/>
    <property type="match status" value="1"/>
</dbReference>
<dbReference type="Gene3D" id="1.10.45.10">
    <property type="entry name" value="Vanillyl-alcohol Oxidase, Chain A, domain 4"/>
    <property type="match status" value="1"/>
</dbReference>
<evidence type="ECO:0000256" key="5">
    <source>
        <dbReference type="ARBA" id="ARBA00023002"/>
    </source>
</evidence>
<dbReference type="InterPro" id="IPR016171">
    <property type="entry name" value="Vanillyl_alc_oxidase_C-sub2"/>
</dbReference>
<dbReference type="EMBL" id="VLKH01000006">
    <property type="protein sequence ID" value="TWH79446.1"/>
    <property type="molecule type" value="Genomic_DNA"/>
</dbReference>
<evidence type="ECO:0000313" key="8">
    <source>
        <dbReference type="Proteomes" id="UP000315343"/>
    </source>
</evidence>
<dbReference type="Pfam" id="PF01565">
    <property type="entry name" value="FAD_binding_4"/>
    <property type="match status" value="1"/>
</dbReference>
<dbReference type="InterPro" id="IPR051914">
    <property type="entry name" value="FAD-linked_OxidoTrans_Type4"/>
</dbReference>
<dbReference type="Gene3D" id="3.30.465.10">
    <property type="match status" value="1"/>
</dbReference>
<protein>
    <submittedName>
        <fullName evidence="7">Glycolate oxidase</fullName>
    </submittedName>
</protein>
<dbReference type="InterPro" id="IPR006094">
    <property type="entry name" value="Oxid_FAD_bind_N"/>
</dbReference>
<keyword evidence="4" id="KW-0274">FAD</keyword>
<dbReference type="Proteomes" id="UP000315343">
    <property type="component" value="Unassembled WGS sequence"/>
</dbReference>
<dbReference type="InterPro" id="IPR036318">
    <property type="entry name" value="FAD-bd_PCMH-like_sf"/>
</dbReference>
<comment type="similarity">
    <text evidence="2">Belongs to the FAD-binding oxidoreductase/transferase type 4 family.</text>
</comment>
<organism evidence="7 8">
    <name type="scientific">Sedimentibacter saalensis</name>
    <dbReference type="NCBI Taxonomy" id="130788"/>
    <lineage>
        <taxon>Bacteria</taxon>
        <taxon>Bacillati</taxon>
        <taxon>Bacillota</taxon>
        <taxon>Tissierellia</taxon>
        <taxon>Sedimentibacter</taxon>
    </lineage>
</organism>
<name>A0A562J8C5_9FIRM</name>
<dbReference type="GO" id="GO:0071949">
    <property type="term" value="F:FAD binding"/>
    <property type="evidence" value="ECO:0007669"/>
    <property type="project" value="InterPro"/>
</dbReference>
<evidence type="ECO:0000256" key="1">
    <source>
        <dbReference type="ARBA" id="ARBA00001974"/>
    </source>
</evidence>
<reference evidence="7 8" key="1">
    <citation type="submission" date="2019-07" db="EMBL/GenBank/DDBJ databases">
        <title>Genomic Encyclopedia of Type Strains, Phase I: the one thousand microbial genomes (KMG-I) project.</title>
        <authorList>
            <person name="Kyrpides N."/>
        </authorList>
    </citation>
    <scope>NUCLEOTIDE SEQUENCE [LARGE SCALE GENOMIC DNA]</scope>
    <source>
        <strain evidence="7 8">DSM 13558</strain>
    </source>
</reference>
<keyword evidence="3" id="KW-0285">Flavoprotein</keyword>
<dbReference type="InterPro" id="IPR016166">
    <property type="entry name" value="FAD-bd_PCMH"/>
</dbReference>
<dbReference type="InterPro" id="IPR004113">
    <property type="entry name" value="FAD-bd_oxidored_4_C"/>
</dbReference>
<evidence type="ECO:0000256" key="2">
    <source>
        <dbReference type="ARBA" id="ARBA00008000"/>
    </source>
</evidence>
<dbReference type="PANTHER" id="PTHR42934:SF2">
    <property type="entry name" value="GLYCOLATE OXIDASE SUBUNIT GLCD"/>
    <property type="match status" value="1"/>
</dbReference>
<dbReference type="Pfam" id="PF02913">
    <property type="entry name" value="FAD-oxidase_C"/>
    <property type="match status" value="1"/>
</dbReference>
<dbReference type="FunFam" id="3.30.70.2740:FF:000001">
    <property type="entry name" value="D-lactate dehydrogenase mitochondrial"/>
    <property type="match status" value="1"/>
</dbReference>
<dbReference type="PANTHER" id="PTHR42934">
    <property type="entry name" value="GLYCOLATE OXIDASE SUBUNIT GLCD"/>
    <property type="match status" value="1"/>
</dbReference>
<proteinExistence type="inferred from homology"/>
<dbReference type="InterPro" id="IPR016164">
    <property type="entry name" value="FAD-linked_Oxase-like_C"/>
</dbReference>
<dbReference type="GO" id="GO:0016491">
    <property type="term" value="F:oxidoreductase activity"/>
    <property type="evidence" value="ECO:0007669"/>
    <property type="project" value="UniProtKB-KW"/>
</dbReference>
<dbReference type="OrthoDB" id="9767256at2"/>
<sequence>MNENIIRKMQEIVGEDWVVSDLDKVSSYCEDETEKAVKPKVCRDCVVVKPASAEEISEIMKYANENKYSVMARGGGTSLSGAAVAIMPTIIISMERMNKIIEVDEASLTVECEAGVTLLDIVELFNKHDSLYFPIHPGDEGAQVGGMVVMNAGGVRAVRYGVMRDQVKGLEAVLPTGEIIHAGGKLIKNNAGLDLKNLLIGSEGILGIVTKVTLSIKPKDKHIGSLLVSFENDSDAVNAVTEIFKSGIKPLAIEYMEKTAILRAAEDIGMTWPSNVGNVDLYFIVSERKEDDLYEMYETIVGICEENNAVESFVAESSKEQKTLLEIRSHVYPSMHKMVVDAIDAAVPIKNLAKYMEGIKKIYEKYGVEISTIGHIGDGNMHNSILTEDAEKPECYDEIVDEIFNLVIECEGAITGEHGVGKVRNERLKLQFTEKELNLMKAIKNVFDPNNILNPGTAL</sequence>
<keyword evidence="5" id="KW-0560">Oxidoreductase</keyword>
<evidence type="ECO:0000256" key="3">
    <source>
        <dbReference type="ARBA" id="ARBA00022630"/>
    </source>
</evidence>